<protein>
    <submittedName>
        <fullName evidence="1">Uncharacterized protein</fullName>
    </submittedName>
</protein>
<reference evidence="1 2" key="1">
    <citation type="submission" date="2024-05" db="EMBL/GenBank/DDBJ databases">
        <title>De novo assembly of an allotetraploid wild potato.</title>
        <authorList>
            <person name="Hosaka A.J."/>
        </authorList>
    </citation>
    <scope>NUCLEOTIDE SEQUENCE [LARGE SCALE GENOMIC DNA]</scope>
    <source>
        <tissue evidence="1">Young leaves</tissue>
    </source>
</reference>
<gene>
    <name evidence="1" type="ORF">AABB24_006227</name>
</gene>
<dbReference type="Proteomes" id="UP001627284">
    <property type="component" value="Unassembled WGS sequence"/>
</dbReference>
<dbReference type="EMBL" id="JBJKTR010000003">
    <property type="protein sequence ID" value="KAL3374639.1"/>
    <property type="molecule type" value="Genomic_DNA"/>
</dbReference>
<accession>A0ABD2V0P6</accession>
<evidence type="ECO:0000313" key="2">
    <source>
        <dbReference type="Proteomes" id="UP001627284"/>
    </source>
</evidence>
<comment type="caution">
    <text evidence="1">The sequence shown here is derived from an EMBL/GenBank/DDBJ whole genome shotgun (WGS) entry which is preliminary data.</text>
</comment>
<evidence type="ECO:0000313" key="1">
    <source>
        <dbReference type="EMBL" id="KAL3374639.1"/>
    </source>
</evidence>
<dbReference type="AlphaFoldDB" id="A0ABD2V0P6"/>
<name>A0ABD2V0P6_9SOLN</name>
<sequence length="191" mass="21770">IRFNSVSTIFSSISSSFQQNLLKMENLLTTYEFQFWTDDFIIPNTINLNSNPSTSPLFLIEFRIQEFLQYLPEGGDSTVEEPRGPFIVKSLFLPSNAVIGDDDNNSICEILSYVGVPLHRMPTVIGDISSFAQSMMAQPANFGRPLLPIVVAIEVYTCNPRDLEIAHQRKYGFIPEIEEEDKPMDKRRRID</sequence>
<proteinExistence type="predicted"/>
<organism evidence="1 2">
    <name type="scientific">Solanum stoloniferum</name>
    <dbReference type="NCBI Taxonomy" id="62892"/>
    <lineage>
        <taxon>Eukaryota</taxon>
        <taxon>Viridiplantae</taxon>
        <taxon>Streptophyta</taxon>
        <taxon>Embryophyta</taxon>
        <taxon>Tracheophyta</taxon>
        <taxon>Spermatophyta</taxon>
        <taxon>Magnoliopsida</taxon>
        <taxon>eudicotyledons</taxon>
        <taxon>Gunneridae</taxon>
        <taxon>Pentapetalae</taxon>
        <taxon>asterids</taxon>
        <taxon>lamiids</taxon>
        <taxon>Solanales</taxon>
        <taxon>Solanaceae</taxon>
        <taxon>Solanoideae</taxon>
        <taxon>Solaneae</taxon>
        <taxon>Solanum</taxon>
    </lineage>
</organism>
<feature type="non-terminal residue" evidence="1">
    <location>
        <position position="1"/>
    </location>
</feature>
<keyword evidence="2" id="KW-1185">Reference proteome</keyword>